<dbReference type="InterPro" id="IPR007188">
    <property type="entry name" value="ARPC2"/>
</dbReference>
<evidence type="ECO:0000256" key="6">
    <source>
        <dbReference type="RuleBase" id="RU364015"/>
    </source>
</evidence>
<keyword evidence="3 6" id="KW-0963">Cytoplasm</keyword>
<dbReference type="GO" id="GO:0051015">
    <property type="term" value="F:actin filament binding"/>
    <property type="evidence" value="ECO:0007669"/>
    <property type="project" value="TreeGrafter"/>
</dbReference>
<dbReference type="Gene3D" id="3.30.1460.20">
    <property type="match status" value="1"/>
</dbReference>
<dbReference type="PANTHER" id="PTHR12058:SF0">
    <property type="entry name" value="ACTIN-RELATED PROTEIN 2_3 COMPLEX SUBUNIT 2"/>
    <property type="match status" value="1"/>
</dbReference>
<dbReference type="AlphaFoldDB" id="A0A815TG19"/>
<organism evidence="7 8">
    <name type="scientific">Rotaria magnacalcarata</name>
    <dbReference type="NCBI Taxonomy" id="392030"/>
    <lineage>
        <taxon>Eukaryota</taxon>
        <taxon>Metazoa</taxon>
        <taxon>Spiralia</taxon>
        <taxon>Gnathifera</taxon>
        <taxon>Rotifera</taxon>
        <taxon>Eurotatoria</taxon>
        <taxon>Bdelloidea</taxon>
        <taxon>Philodinida</taxon>
        <taxon>Philodinidae</taxon>
        <taxon>Rotaria</taxon>
    </lineage>
</organism>
<evidence type="ECO:0000256" key="1">
    <source>
        <dbReference type="ARBA" id="ARBA00004245"/>
    </source>
</evidence>
<protein>
    <recommendedName>
        <fullName evidence="6">Arp2/3 complex 34 kDa subunit</fullName>
    </recommendedName>
</protein>
<dbReference type="GO" id="GO:0005885">
    <property type="term" value="C:Arp2/3 protein complex"/>
    <property type="evidence" value="ECO:0007669"/>
    <property type="project" value="InterPro"/>
</dbReference>
<dbReference type="Proteomes" id="UP000663855">
    <property type="component" value="Unassembled WGS sequence"/>
</dbReference>
<accession>A0A815TG19</accession>
<evidence type="ECO:0000256" key="4">
    <source>
        <dbReference type="ARBA" id="ARBA00023203"/>
    </source>
</evidence>
<proteinExistence type="inferred from homology"/>
<comment type="subcellular location">
    <subcellularLocation>
        <location evidence="1 6">Cytoplasm</location>
        <location evidence="1 6">Cytoskeleton</location>
    </subcellularLocation>
</comment>
<comment type="subunit">
    <text evidence="6">Component of the Arp2/3 complex.</text>
</comment>
<dbReference type="InterPro" id="IPR034666">
    <property type="entry name" value="ARPC2/4"/>
</dbReference>
<dbReference type="EMBL" id="CAJNOV010013057">
    <property type="protein sequence ID" value="CAF1507928.1"/>
    <property type="molecule type" value="Genomic_DNA"/>
</dbReference>
<comment type="caution">
    <text evidence="7">The sequence shown here is derived from an EMBL/GenBank/DDBJ whole genome shotgun (WGS) entry which is preliminary data.</text>
</comment>
<evidence type="ECO:0000256" key="5">
    <source>
        <dbReference type="ARBA" id="ARBA00023212"/>
    </source>
</evidence>
<dbReference type="Pfam" id="PF04045">
    <property type="entry name" value="P34-Arc"/>
    <property type="match status" value="1"/>
</dbReference>
<keyword evidence="4 6" id="KW-0009">Actin-binding</keyword>
<sequence>MTLDFDGAFYHVTSSRDKPFTVSIKLKFFLDLEQHSTDEVLRGEYGDLLVRPLEGYNVTLSLDFNIHLPKGDSNDAWLSLVRKIAMLKRNCFATVFEKYFEYQTKQELTNGNHK</sequence>
<comment type="similarity">
    <text evidence="2 6">Belongs to the ARPC2 family.</text>
</comment>
<evidence type="ECO:0000313" key="8">
    <source>
        <dbReference type="Proteomes" id="UP000663855"/>
    </source>
</evidence>
<dbReference type="GO" id="GO:0030041">
    <property type="term" value="P:actin filament polymerization"/>
    <property type="evidence" value="ECO:0007669"/>
    <property type="project" value="InterPro"/>
</dbReference>
<dbReference type="PANTHER" id="PTHR12058">
    <property type="entry name" value="ARP2/3 COMPLEX 34 KDA SUBUNIT"/>
    <property type="match status" value="1"/>
</dbReference>
<gene>
    <name evidence="7" type="ORF">CJN711_LOCUS27633</name>
</gene>
<name>A0A815TG19_9BILA</name>
<dbReference type="GO" id="GO:0005200">
    <property type="term" value="F:structural constituent of cytoskeleton"/>
    <property type="evidence" value="ECO:0007669"/>
    <property type="project" value="TreeGrafter"/>
</dbReference>
<comment type="function">
    <text evidence="6">Functions as actin-binding component of the Arp2/3 complex which is involved in regulation of actin polymerization and together with an activating nucleation-promoting factor (NPF) mediates the formation of branched actin networks.</text>
</comment>
<reference evidence="7" key="1">
    <citation type="submission" date="2021-02" db="EMBL/GenBank/DDBJ databases">
        <authorList>
            <person name="Nowell W R."/>
        </authorList>
    </citation>
    <scope>NUCLEOTIDE SEQUENCE</scope>
</reference>
<dbReference type="SUPFAM" id="SSF69645">
    <property type="entry name" value="Arp2/3 complex subunits"/>
    <property type="match status" value="1"/>
</dbReference>
<dbReference type="GO" id="GO:0034314">
    <property type="term" value="P:Arp2/3 complex-mediated actin nucleation"/>
    <property type="evidence" value="ECO:0007669"/>
    <property type="project" value="InterPro"/>
</dbReference>
<evidence type="ECO:0000313" key="7">
    <source>
        <dbReference type="EMBL" id="CAF1507928.1"/>
    </source>
</evidence>
<evidence type="ECO:0000256" key="3">
    <source>
        <dbReference type="ARBA" id="ARBA00022490"/>
    </source>
</evidence>
<evidence type="ECO:0000256" key="2">
    <source>
        <dbReference type="ARBA" id="ARBA00007192"/>
    </source>
</evidence>
<keyword evidence="5 6" id="KW-0206">Cytoskeleton</keyword>